<protein>
    <recommendedName>
        <fullName evidence="3">Cytochrome C</fullName>
    </recommendedName>
</protein>
<name>A0A327JNP9_9BRAD</name>
<gene>
    <name evidence="1" type="ORF">CH338_30245</name>
</gene>
<evidence type="ECO:0000313" key="1">
    <source>
        <dbReference type="EMBL" id="RAI27206.1"/>
    </source>
</evidence>
<dbReference type="EMBL" id="NPEU01000862">
    <property type="protein sequence ID" value="RAI27206.1"/>
    <property type="molecule type" value="Genomic_DNA"/>
</dbReference>
<accession>A0A327JNP9</accession>
<dbReference type="OrthoDB" id="5296814at2"/>
<proteinExistence type="predicted"/>
<dbReference type="Proteomes" id="UP000248863">
    <property type="component" value="Unassembled WGS sequence"/>
</dbReference>
<evidence type="ECO:0008006" key="3">
    <source>
        <dbReference type="Google" id="ProtNLM"/>
    </source>
</evidence>
<keyword evidence="2" id="KW-1185">Reference proteome</keyword>
<reference evidence="1 2" key="1">
    <citation type="submission" date="2017-07" db="EMBL/GenBank/DDBJ databases">
        <title>Draft Genome Sequences of Select Purple Nonsulfur Bacteria.</title>
        <authorList>
            <person name="Lasarre B."/>
            <person name="Mckinlay J.B."/>
        </authorList>
    </citation>
    <scope>NUCLEOTIDE SEQUENCE [LARGE SCALE GENOMIC DNA]</scope>
    <source>
        <strain evidence="1 2">DSM 11907</strain>
    </source>
</reference>
<evidence type="ECO:0000313" key="2">
    <source>
        <dbReference type="Proteomes" id="UP000248863"/>
    </source>
</evidence>
<dbReference type="AlphaFoldDB" id="A0A327JNP9"/>
<dbReference type="InterPro" id="IPR018588">
    <property type="entry name" value="Dihaem_cytochrome-c"/>
</dbReference>
<sequence>MMSDKWMWILRPLVLVGAPAVVLVTLASPLVADGLRLDPVRDPVVKAECGACHLVYPAGLLPARSWRAMTANLSNHFGDNAALDQATTDRIAAYLAANAADAAGRNSKMMRKLSPEVTPARITELPWWTRKHERKDRVAPATLARKGAKFRGDCKACHEDAEQGWFDEE</sequence>
<dbReference type="Pfam" id="PF09626">
    <property type="entry name" value="DHC"/>
    <property type="match status" value="1"/>
</dbReference>
<organism evidence="1 2">
    <name type="scientific">Rhodoplanes elegans</name>
    <dbReference type="NCBI Taxonomy" id="29408"/>
    <lineage>
        <taxon>Bacteria</taxon>
        <taxon>Pseudomonadati</taxon>
        <taxon>Pseudomonadota</taxon>
        <taxon>Alphaproteobacteria</taxon>
        <taxon>Hyphomicrobiales</taxon>
        <taxon>Nitrobacteraceae</taxon>
        <taxon>Rhodoplanes</taxon>
    </lineage>
</organism>
<dbReference type="RefSeq" id="WP_111360723.1">
    <property type="nucleotide sequence ID" value="NZ_NHSK01000178.1"/>
</dbReference>
<comment type="caution">
    <text evidence="1">The sequence shown here is derived from an EMBL/GenBank/DDBJ whole genome shotgun (WGS) entry which is preliminary data.</text>
</comment>